<organism evidence="2 3">
    <name type="scientific">Sordaria macrospora</name>
    <dbReference type="NCBI Taxonomy" id="5147"/>
    <lineage>
        <taxon>Eukaryota</taxon>
        <taxon>Fungi</taxon>
        <taxon>Dikarya</taxon>
        <taxon>Ascomycota</taxon>
        <taxon>Pezizomycotina</taxon>
        <taxon>Sordariomycetes</taxon>
        <taxon>Sordariomycetidae</taxon>
        <taxon>Sordariales</taxon>
        <taxon>Sordariaceae</taxon>
        <taxon>Sordaria</taxon>
    </lineage>
</organism>
<dbReference type="VEuPathDB" id="FungiDB:SMAC_06983"/>
<feature type="region of interest" description="Disordered" evidence="1">
    <location>
        <begin position="438"/>
        <end position="520"/>
    </location>
</feature>
<feature type="region of interest" description="Disordered" evidence="1">
    <location>
        <begin position="347"/>
        <end position="408"/>
    </location>
</feature>
<evidence type="ECO:0000256" key="1">
    <source>
        <dbReference type="SAM" id="MobiDB-lite"/>
    </source>
</evidence>
<dbReference type="OMA" id="EGWSHNF"/>
<comment type="caution">
    <text evidence="2">The sequence shown here is derived from an EMBL/GenBank/DDBJ whole genome shotgun (WGS) entry which is preliminary data.</text>
</comment>
<feature type="compositionally biased region" description="Polar residues" evidence="1">
    <location>
        <begin position="476"/>
        <end position="495"/>
    </location>
</feature>
<name>A0A8S8ZJ63_SORMA</name>
<feature type="region of interest" description="Disordered" evidence="1">
    <location>
        <begin position="1"/>
        <end position="54"/>
    </location>
</feature>
<dbReference type="EMBL" id="NMPR01000143">
    <property type="protein sequence ID" value="KAA8629268.1"/>
    <property type="molecule type" value="Genomic_DNA"/>
</dbReference>
<feature type="region of interest" description="Disordered" evidence="1">
    <location>
        <begin position="109"/>
        <end position="130"/>
    </location>
</feature>
<proteinExistence type="predicted"/>
<accession>A0A8S8ZJ63</accession>
<dbReference type="AlphaFoldDB" id="A0A8S8ZJ63"/>
<evidence type="ECO:0000313" key="3">
    <source>
        <dbReference type="Proteomes" id="UP000433876"/>
    </source>
</evidence>
<sequence length="691" mass="76338">MFLHSGASMHGHEYSNRPSSPQSSHKLRPPLLFSALSPPKNRATTTTDAPVPKKPVLRQRPASEYIPRNRTPEPLVRFLEPDVVEPQTPAMNYEDQHVFSDSEVSEVAVSVDGHSDSGRRTRRRRTTSRKSTNYYLGYPTPKKLGNLKVMHTVLPRLLLQLKAVSPDGHARPMLEVFPSSRIAGLVITPRLAKRFPGIFGVKRQLGYDDLVLMKRDDEELDREDSESGDSEDAFEKSKLLAVYSPVKHSEETEIVLGDGSIWTAKALPNGCYDFVHVDECGHVTTARWARRSAGKTPPTSPAADTLAPPPGYPRFTFSIINPLSRRHPVMATLTHSSLNVQDTYTTVSSSYGRFPPRPIGRAVSVNMPSRSASSSSPSSPLNSSPEDSEADSAIGITQPEPESERTVRVVDEATKSLISITALWVVLRSGWSPNYIPSTHNHTSTHSDEKSPTSPTTGNERPRRRHTWSRPVPSDSLCSSKASTPPMSRQPSDTETPQIQQPTTPAQLAKPKRHSMPTQPVDKVVNERCASPAPSASNVRLPGPRRATSTGANFMRHRLLSEAQSDQDLGSPISEKVRHGLQGMCPLRNRSADPLVGGGLLHSQHHYFGHQRDDSMATTYCAPIQEIRPSLDVRPAAAVKVVEEGTKTREVPRLVVDTTFVAADKESKGEKEKKHGMRMMLRRWVHKLGSR</sequence>
<feature type="compositionally biased region" description="Low complexity" evidence="1">
    <location>
        <begin position="496"/>
        <end position="505"/>
    </location>
</feature>
<dbReference type="Proteomes" id="UP000433876">
    <property type="component" value="Unassembled WGS sequence"/>
</dbReference>
<evidence type="ECO:0000313" key="2">
    <source>
        <dbReference type="EMBL" id="KAA8629268.1"/>
    </source>
</evidence>
<reference evidence="2 3" key="1">
    <citation type="submission" date="2017-07" db="EMBL/GenBank/DDBJ databases">
        <title>Genome sequence of the Sordaria macrospora wild type strain R19027.</title>
        <authorList>
            <person name="Nowrousian M."/>
            <person name="Teichert I."/>
            <person name="Kueck U."/>
        </authorList>
    </citation>
    <scope>NUCLEOTIDE SEQUENCE [LARGE SCALE GENOMIC DNA]</scope>
    <source>
        <strain evidence="2 3">R19027</strain>
        <tissue evidence="2">Mycelium</tissue>
    </source>
</reference>
<gene>
    <name evidence="2" type="ORF">SMACR_06983</name>
</gene>
<protein>
    <submittedName>
        <fullName evidence="2">Uncharacterized protein</fullName>
    </submittedName>
</protein>
<feature type="compositionally biased region" description="Low complexity" evidence="1">
    <location>
        <begin position="368"/>
        <end position="385"/>
    </location>
</feature>